<dbReference type="KEGG" id="pbn:PADG_00414"/>
<keyword evidence="4" id="KW-0862">Zinc</keyword>
<dbReference type="SUPFAM" id="SSF57667">
    <property type="entry name" value="beta-beta-alpha zinc fingers"/>
    <property type="match status" value="3"/>
</dbReference>
<evidence type="ECO:0000256" key="4">
    <source>
        <dbReference type="ARBA" id="ARBA00022833"/>
    </source>
</evidence>
<dbReference type="InterPro" id="IPR041661">
    <property type="entry name" value="ZN622/Rei1/Reh1_Znf-C2H2"/>
</dbReference>
<proteinExistence type="predicted"/>
<evidence type="ECO:0000313" key="8">
    <source>
        <dbReference type="Proteomes" id="UP000001628"/>
    </source>
</evidence>
<evidence type="ECO:0000259" key="6">
    <source>
        <dbReference type="PROSITE" id="PS50157"/>
    </source>
</evidence>
<keyword evidence="3 5" id="KW-0863">Zinc-finger</keyword>
<dbReference type="eggNOG" id="KOG1721">
    <property type="taxonomic scope" value="Eukaryota"/>
</dbReference>
<dbReference type="PANTHER" id="PTHR24379:SF121">
    <property type="entry name" value="C2H2-TYPE DOMAIN-CONTAINING PROTEIN"/>
    <property type="match status" value="1"/>
</dbReference>
<dbReference type="SMART" id="SM00355">
    <property type="entry name" value="ZnF_C2H2"/>
    <property type="match status" value="5"/>
</dbReference>
<dbReference type="InterPro" id="IPR036236">
    <property type="entry name" value="Znf_C2H2_sf"/>
</dbReference>
<dbReference type="Pfam" id="PF12874">
    <property type="entry name" value="zf-met"/>
    <property type="match status" value="2"/>
</dbReference>
<keyword evidence="2" id="KW-0677">Repeat</keyword>
<name>C1G0M4_PARBD</name>
<dbReference type="PROSITE" id="PS00028">
    <property type="entry name" value="ZINC_FINGER_C2H2_1"/>
    <property type="match status" value="4"/>
</dbReference>
<evidence type="ECO:0000256" key="2">
    <source>
        <dbReference type="ARBA" id="ARBA00022737"/>
    </source>
</evidence>
<protein>
    <recommendedName>
        <fullName evidence="6">C2H2-type domain-containing protein</fullName>
    </recommendedName>
</protein>
<reference evidence="7 8" key="1">
    <citation type="journal article" date="2011" name="PLoS Genet.">
        <title>Comparative genomic analysis of human fungal pathogens causing paracoccidioidomycosis.</title>
        <authorList>
            <person name="Desjardins C.A."/>
            <person name="Champion M.D."/>
            <person name="Holder J.W."/>
            <person name="Muszewska A."/>
            <person name="Goldberg J."/>
            <person name="Bailao A.M."/>
            <person name="Brigido M.M."/>
            <person name="Ferreira M.E."/>
            <person name="Garcia A.M."/>
            <person name="Grynberg M."/>
            <person name="Gujja S."/>
            <person name="Heiman D.I."/>
            <person name="Henn M.R."/>
            <person name="Kodira C.D."/>
            <person name="Leon-Narvaez H."/>
            <person name="Longo L.V."/>
            <person name="Ma L.J."/>
            <person name="Malavazi I."/>
            <person name="Matsuo A.L."/>
            <person name="Morais F.V."/>
            <person name="Pereira M."/>
            <person name="Rodriguez-Brito S."/>
            <person name="Sakthikumar S."/>
            <person name="Salem-Izacc S.M."/>
            <person name="Sykes S.M."/>
            <person name="Teixeira M.M."/>
            <person name="Vallejo M.C."/>
            <person name="Walter M.E."/>
            <person name="Yandava C."/>
            <person name="Young S."/>
            <person name="Zeng Q."/>
            <person name="Zucker J."/>
            <person name="Felipe M.S."/>
            <person name="Goldman G.H."/>
            <person name="Haas B.J."/>
            <person name="McEwen J.G."/>
            <person name="Nino-Vega G."/>
            <person name="Puccia R."/>
            <person name="San-Blas G."/>
            <person name="Soares C.M."/>
            <person name="Birren B.W."/>
            <person name="Cuomo C.A."/>
        </authorList>
    </citation>
    <scope>NUCLEOTIDE SEQUENCE [LARGE SCALE GENOMIC DNA]</scope>
    <source>
        <strain evidence="7 8">Pb18</strain>
    </source>
</reference>
<feature type="domain" description="C2H2-type" evidence="6">
    <location>
        <begin position="87"/>
        <end position="111"/>
    </location>
</feature>
<dbReference type="Proteomes" id="UP000001628">
    <property type="component" value="Unassembled WGS sequence"/>
</dbReference>
<dbReference type="OrthoDB" id="6077919at2759"/>
<dbReference type="PANTHER" id="PTHR24379">
    <property type="entry name" value="KRAB AND ZINC FINGER DOMAIN-CONTAINING"/>
    <property type="match status" value="1"/>
</dbReference>
<dbReference type="PROSITE" id="PS50157">
    <property type="entry name" value="ZINC_FINGER_C2H2_2"/>
    <property type="match status" value="4"/>
</dbReference>
<dbReference type="GO" id="GO:0008270">
    <property type="term" value="F:zinc ion binding"/>
    <property type="evidence" value="ECO:0007669"/>
    <property type="project" value="UniProtKB-KW"/>
</dbReference>
<feature type="domain" description="C2H2-type" evidence="6">
    <location>
        <begin position="31"/>
        <end position="60"/>
    </location>
</feature>
<feature type="domain" description="C2H2-type" evidence="6">
    <location>
        <begin position="190"/>
        <end position="214"/>
    </location>
</feature>
<evidence type="ECO:0000256" key="5">
    <source>
        <dbReference type="PROSITE-ProRule" id="PRU00042"/>
    </source>
</evidence>
<keyword evidence="8" id="KW-1185">Reference proteome</keyword>
<sequence length="241" mass="28080">MYECLTCIRNFYSEHALRQHMDDKNHWPPRYGCESCPKIFNSQRAAIQHKNAVRHWKPKIPCEECSAMFHTEQEADQHMSQLGHYKHYCTSCRQRFQNENNLRMHLGSKIHRPATVSCPCCGICSSATGIAHHLERGACPHARSLNRETIFRAISERDPHGFIANKQIEWHREKTVEYLATDSAFNGYGWECYICHRVFASMRALNQHVNSPVHKQNIYHCPNVKSKCGKEFQPWLHSSTT</sequence>
<dbReference type="OMA" id="ALDHWAP"/>
<evidence type="ECO:0000256" key="3">
    <source>
        <dbReference type="ARBA" id="ARBA00022771"/>
    </source>
</evidence>
<accession>C1G0M4</accession>
<dbReference type="RefSeq" id="XP_010755815.1">
    <property type="nucleotide sequence ID" value="XM_010757513.1"/>
</dbReference>
<gene>
    <name evidence="7" type="ORF">PADG_00414</name>
</gene>
<dbReference type="EMBL" id="KN275957">
    <property type="protein sequence ID" value="EEH44125.2"/>
    <property type="molecule type" value="Genomic_DNA"/>
</dbReference>
<evidence type="ECO:0000256" key="1">
    <source>
        <dbReference type="ARBA" id="ARBA00022723"/>
    </source>
</evidence>
<dbReference type="VEuPathDB" id="FungiDB:PADG_00414"/>
<dbReference type="HOGENOM" id="CLU_075838_0_0_1"/>
<dbReference type="AlphaFoldDB" id="C1G0M4"/>
<dbReference type="GeneID" id="22580253"/>
<dbReference type="InterPro" id="IPR013087">
    <property type="entry name" value="Znf_C2H2_type"/>
</dbReference>
<dbReference type="Pfam" id="PF12756">
    <property type="entry name" value="zf-C2H2_2"/>
    <property type="match status" value="1"/>
</dbReference>
<feature type="domain" description="C2H2-type" evidence="6">
    <location>
        <begin position="2"/>
        <end position="31"/>
    </location>
</feature>
<dbReference type="Gene3D" id="3.30.160.60">
    <property type="entry name" value="Classic Zinc Finger"/>
    <property type="match status" value="2"/>
</dbReference>
<dbReference type="InParanoid" id="C1G0M4"/>
<keyword evidence="1" id="KW-0479">Metal-binding</keyword>
<organism evidence="7 8">
    <name type="scientific">Paracoccidioides brasiliensis (strain Pb18)</name>
    <dbReference type="NCBI Taxonomy" id="502780"/>
    <lineage>
        <taxon>Eukaryota</taxon>
        <taxon>Fungi</taxon>
        <taxon>Dikarya</taxon>
        <taxon>Ascomycota</taxon>
        <taxon>Pezizomycotina</taxon>
        <taxon>Eurotiomycetes</taxon>
        <taxon>Eurotiomycetidae</taxon>
        <taxon>Onygenales</taxon>
        <taxon>Ajellomycetaceae</taxon>
        <taxon>Paracoccidioides</taxon>
    </lineage>
</organism>
<evidence type="ECO:0000313" key="7">
    <source>
        <dbReference type="EMBL" id="EEH44125.2"/>
    </source>
</evidence>